<name>A0ABW7GKE1_9BURK</name>
<sequence>MTIRILKSQRINGRLVAAGTVLTGLDKDVEAKAMEGGGAVRFTDLTVGLKLFATLMSTVVPEIGPLPTWATNAGATGVPSIVDYQGAIRYCKTNEARFWGARRVENLLRASNGFDNATYWTQVNGPVVTPITTDASDTVDTDGSSYRKAYLLTGDGTTSKGVYQTLGVLPAGKFTFSMEVKAGDPGVGLGAQMYVSGGATAKAITYTPVVGADFVRIGFTGVADGVSSYRILLRTTAVGSVKVRKAQFEDKTTEADDANGNRPPFEYVGQDEILYATGQIAPYHGSFVDGVKYFQSTCANTLNNATNVVAEQPGVALPLSQLLGLWGEEQDTNLCTNGDTLTGWTISGGGTPTLTVTTGQPSPDGRNNAVLLTEDTNFTSKFVSLACAFADNSQSCAFTVFEQPPTNAARYGRIDIKKKDGTTVIGSFDLQNGGLANESAVLAAGARSYMVRLGNTNRWLCALTLPVGAGAGVPECHFGIMSTPTGSTYTGEGKSLRMWNPQFIAKEHPCTPIKAAATAQTRTGYAIDYGMGQVIGRNNFAIHLEMHPLFDTGAVGKTQDGVTTSWYYPWCMRAAVPDMAYFRCAQSIRPFVDPVLGHAIFAGDRYNGNAVQAYKWQPNRLYPKGAWVVPTATKADNAAPSQKQYYNWAAGVSGPLEPNWNTNWVSPPDGGVANITVDGDCRWQAFHQNRIGGEHENYDGFLTLTRSGFMQTCRMVNWFSSAPVGMGAAINGVLGYRQTEPFPINPAAPDGSFLKAMDHLRLGRASTTYMVSSQGFRMLAIWQDAADNNAETWVPLSASGGLV</sequence>
<dbReference type="EMBL" id="JBIGHX010000003">
    <property type="protein sequence ID" value="MFG6462266.1"/>
    <property type="molecule type" value="Genomic_DNA"/>
</dbReference>
<protein>
    <submittedName>
        <fullName evidence="1">Uncharacterized protein</fullName>
    </submittedName>
</protein>
<evidence type="ECO:0000313" key="1">
    <source>
        <dbReference type="EMBL" id="MFG6462266.1"/>
    </source>
</evidence>
<accession>A0ABW7GKE1</accession>
<dbReference type="RefSeq" id="WP_394511129.1">
    <property type="nucleotide sequence ID" value="NZ_JBIGHX010000003.1"/>
</dbReference>
<organism evidence="1 2">
    <name type="scientific">Pelomonas lactea</name>
    <dbReference type="NCBI Taxonomy" id="3299030"/>
    <lineage>
        <taxon>Bacteria</taxon>
        <taxon>Pseudomonadati</taxon>
        <taxon>Pseudomonadota</taxon>
        <taxon>Betaproteobacteria</taxon>
        <taxon>Burkholderiales</taxon>
        <taxon>Sphaerotilaceae</taxon>
        <taxon>Roseateles</taxon>
    </lineage>
</organism>
<keyword evidence="2" id="KW-1185">Reference proteome</keyword>
<dbReference type="Proteomes" id="UP001606302">
    <property type="component" value="Unassembled WGS sequence"/>
</dbReference>
<proteinExistence type="predicted"/>
<reference evidence="1 2" key="1">
    <citation type="submission" date="2024-08" db="EMBL/GenBank/DDBJ databases">
        <authorList>
            <person name="Lu H."/>
        </authorList>
    </citation>
    <scope>NUCLEOTIDE SEQUENCE [LARGE SCALE GENOMIC DNA]</scope>
    <source>
        <strain evidence="1 2">DXS20W</strain>
    </source>
</reference>
<comment type="caution">
    <text evidence="1">The sequence shown here is derived from an EMBL/GenBank/DDBJ whole genome shotgun (WGS) entry which is preliminary data.</text>
</comment>
<evidence type="ECO:0000313" key="2">
    <source>
        <dbReference type="Proteomes" id="UP001606302"/>
    </source>
</evidence>
<gene>
    <name evidence="1" type="ORF">ACG04Q_11860</name>
</gene>